<dbReference type="EMBL" id="GBRH01243451">
    <property type="protein sequence ID" value="JAD54444.1"/>
    <property type="molecule type" value="Transcribed_RNA"/>
</dbReference>
<protein>
    <submittedName>
        <fullName evidence="1">Uncharacterized protein</fullName>
    </submittedName>
</protein>
<dbReference type="AlphaFoldDB" id="A0A0A9ARR2"/>
<accession>A0A0A9ARR2</accession>
<proteinExistence type="predicted"/>
<organism evidence="1">
    <name type="scientific">Arundo donax</name>
    <name type="common">Giant reed</name>
    <name type="synonym">Donax arundinaceus</name>
    <dbReference type="NCBI Taxonomy" id="35708"/>
    <lineage>
        <taxon>Eukaryota</taxon>
        <taxon>Viridiplantae</taxon>
        <taxon>Streptophyta</taxon>
        <taxon>Embryophyta</taxon>
        <taxon>Tracheophyta</taxon>
        <taxon>Spermatophyta</taxon>
        <taxon>Magnoliopsida</taxon>
        <taxon>Liliopsida</taxon>
        <taxon>Poales</taxon>
        <taxon>Poaceae</taxon>
        <taxon>PACMAD clade</taxon>
        <taxon>Arundinoideae</taxon>
        <taxon>Arundineae</taxon>
        <taxon>Arundo</taxon>
    </lineage>
</organism>
<sequence>MSSRNIVSLVVIQKKYLKASLELACLHVVEIALKRSRCQMQSCISGKARKTRARLWKLQMFPNARSGVTVDKKLLKFPNSRYV</sequence>
<reference evidence="1" key="1">
    <citation type="submission" date="2014-09" db="EMBL/GenBank/DDBJ databases">
        <authorList>
            <person name="Magalhaes I.L.F."/>
            <person name="Oliveira U."/>
            <person name="Santos F.R."/>
            <person name="Vidigal T.H.D.A."/>
            <person name="Brescovit A.D."/>
            <person name="Santos A.J."/>
        </authorList>
    </citation>
    <scope>NUCLEOTIDE SEQUENCE</scope>
    <source>
        <tissue evidence="1">Shoot tissue taken approximately 20 cm above the soil surface</tissue>
    </source>
</reference>
<evidence type="ECO:0000313" key="1">
    <source>
        <dbReference type="EMBL" id="JAD54444.1"/>
    </source>
</evidence>
<name>A0A0A9ARR2_ARUDO</name>
<reference evidence="1" key="2">
    <citation type="journal article" date="2015" name="Data Brief">
        <title>Shoot transcriptome of the giant reed, Arundo donax.</title>
        <authorList>
            <person name="Barrero R.A."/>
            <person name="Guerrero F.D."/>
            <person name="Moolhuijzen P."/>
            <person name="Goolsby J.A."/>
            <person name="Tidwell J."/>
            <person name="Bellgard S.E."/>
            <person name="Bellgard M.I."/>
        </authorList>
    </citation>
    <scope>NUCLEOTIDE SEQUENCE</scope>
    <source>
        <tissue evidence="1">Shoot tissue taken approximately 20 cm above the soil surface</tissue>
    </source>
</reference>